<dbReference type="SUPFAM" id="SSF69318">
    <property type="entry name" value="Integrin alpha N-terminal domain"/>
    <property type="match status" value="1"/>
</dbReference>
<evidence type="ECO:0000256" key="2">
    <source>
        <dbReference type="SAM" id="SignalP"/>
    </source>
</evidence>
<reference evidence="3 4" key="1">
    <citation type="submission" date="2023-10" db="EMBL/GenBank/DDBJ databases">
        <authorList>
            <person name="Wang X.X."/>
        </authorList>
    </citation>
    <scope>NUCLEOTIDE SEQUENCE [LARGE SCALE GENOMIC DNA]</scope>
    <source>
        <strain evidence="3 4">NBRC 12816</strain>
    </source>
</reference>
<dbReference type="EMBL" id="JAWJZF010000160">
    <property type="protein sequence ID" value="MDX2290844.1"/>
    <property type="molecule type" value="Genomic_DNA"/>
</dbReference>
<dbReference type="InterPro" id="IPR013517">
    <property type="entry name" value="FG-GAP"/>
</dbReference>
<name>A0ABU4JZC3_9ACTN</name>
<dbReference type="Proteomes" id="UP001278571">
    <property type="component" value="Unassembled WGS sequence"/>
</dbReference>
<keyword evidence="1 2" id="KW-0732">Signal</keyword>
<sequence length="728" mass="74388">MQFRTTRPRLAAAVTAVLAVTALGAGTLATAPAASAATSEAAPAAVSGLPVLPAGASLLATGPSGFLAQLADEQLLWTPYAGGTAQRLDGSLGWAASADVVAVGHESPMNRFTLHDMASPTAPGVTIDLAEIGGTFLSVLGRNSVLAEVVLEDGTVELHVVTQDGGVLRSDKISGLPANAGFFRSSAPVRDGFAVVSYTSGDTAEYTPARALVDLGKKTVVAHHDAPGDDGSVAGGLMLSASHVAWLEAGSGDGRRVVSVDRATGERKTTVLGPGLHTRAALAGDWLVYGADGGPATAVSLTGAGTRQLTATLSGLAAGTDGSVVAAGSRAEDGAGLFRITAAAGGVPVVTKVAELDTSVPLAIEQVHVPDGVNLDRTGGKVTLGWDLSRPDAFLDVTLHHTVTEQTFHARVPAPETGTRFSFVWDGTLDDGTDAPNGRYAIEAEASLLDGSGEPAYQGWQMYVSRDANPHDFTDNGSTDVLARDAAGVLWRDDLRDRPVSGQVKSAQRTRIGSGWNTYKQIEAVGNIGGSATGDLIALDGSGVLWSYAGKGDGTFGTRVKVGGGWGVYNKLTGGSDLDGDGRSDLLATDGSGVLWFYKGTGDLARPFATRVRVGGGWGVYNQLTAVGNIAGTAAGDLVARDTSGVLWLYQGTGKGTFLARTKIGGGWGAFSQLVGAGDVDNDGRPDLLAYGPGGTYVYHANGTVYGTFTRLNTSVFVGEGSKFSNIA</sequence>
<evidence type="ECO:0000313" key="4">
    <source>
        <dbReference type="Proteomes" id="UP001278571"/>
    </source>
</evidence>
<dbReference type="Pfam" id="PF13517">
    <property type="entry name" value="FG-GAP_3"/>
    <property type="match status" value="1"/>
</dbReference>
<keyword evidence="4" id="KW-1185">Reference proteome</keyword>
<dbReference type="PANTHER" id="PTHR44103">
    <property type="entry name" value="PROPROTEIN CONVERTASE P"/>
    <property type="match status" value="1"/>
</dbReference>
<evidence type="ECO:0000256" key="1">
    <source>
        <dbReference type="ARBA" id="ARBA00022729"/>
    </source>
</evidence>
<dbReference type="SUPFAM" id="SSF69304">
    <property type="entry name" value="Tricorn protease N-terminal domain"/>
    <property type="match status" value="1"/>
</dbReference>
<dbReference type="InterPro" id="IPR028994">
    <property type="entry name" value="Integrin_alpha_N"/>
</dbReference>
<dbReference type="PANTHER" id="PTHR44103:SF1">
    <property type="entry name" value="PROPROTEIN CONVERTASE P"/>
    <property type="match status" value="1"/>
</dbReference>
<gene>
    <name evidence="3" type="ORF">R2363_01380</name>
</gene>
<comment type="caution">
    <text evidence="3">The sequence shown here is derived from an EMBL/GenBank/DDBJ whole genome shotgun (WGS) entry which is preliminary data.</text>
</comment>
<feature type="chain" id="PRO_5045961468" evidence="2">
    <location>
        <begin position="37"/>
        <end position="728"/>
    </location>
</feature>
<protein>
    <submittedName>
        <fullName evidence="3">FG-GAP-like repeat-containing protein</fullName>
    </submittedName>
</protein>
<evidence type="ECO:0000313" key="3">
    <source>
        <dbReference type="EMBL" id="MDX2290844.1"/>
    </source>
</evidence>
<accession>A0ABU4JZC3</accession>
<organism evidence="3 4">
    <name type="scientific">Streptomyces roseolus</name>
    <dbReference type="NCBI Taxonomy" id="67358"/>
    <lineage>
        <taxon>Bacteria</taxon>
        <taxon>Bacillati</taxon>
        <taxon>Actinomycetota</taxon>
        <taxon>Actinomycetes</taxon>
        <taxon>Kitasatosporales</taxon>
        <taxon>Streptomycetaceae</taxon>
        <taxon>Streptomyces</taxon>
    </lineage>
</organism>
<dbReference type="RefSeq" id="WP_319007439.1">
    <property type="nucleotide sequence ID" value="NZ_JAWJZF010000160.1"/>
</dbReference>
<proteinExistence type="predicted"/>
<feature type="signal peptide" evidence="2">
    <location>
        <begin position="1"/>
        <end position="36"/>
    </location>
</feature>